<protein>
    <submittedName>
        <fullName evidence="1">Uncharacterized protein</fullName>
    </submittedName>
</protein>
<gene>
    <name evidence="1" type="ORF">BD310DRAFT_924692</name>
</gene>
<dbReference type="Proteomes" id="UP000292082">
    <property type="component" value="Unassembled WGS sequence"/>
</dbReference>
<accession>A0A4Q9PYC9</accession>
<dbReference type="EMBL" id="ML145112">
    <property type="protein sequence ID" value="TBU59645.1"/>
    <property type="molecule type" value="Genomic_DNA"/>
</dbReference>
<name>A0A4Q9PYC9_9APHY</name>
<evidence type="ECO:0000313" key="2">
    <source>
        <dbReference type="Proteomes" id="UP000292082"/>
    </source>
</evidence>
<reference evidence="1 2" key="1">
    <citation type="submission" date="2019-01" db="EMBL/GenBank/DDBJ databases">
        <title>Draft genome sequences of three monokaryotic isolates of the white-rot basidiomycete fungus Dichomitus squalens.</title>
        <authorList>
            <consortium name="DOE Joint Genome Institute"/>
            <person name="Lopez S.C."/>
            <person name="Andreopoulos B."/>
            <person name="Pangilinan J."/>
            <person name="Lipzen A."/>
            <person name="Riley R."/>
            <person name="Ahrendt S."/>
            <person name="Ng V."/>
            <person name="Barry K."/>
            <person name="Daum C."/>
            <person name="Grigoriev I.V."/>
            <person name="Hilden K.S."/>
            <person name="Makela M.R."/>
            <person name="de Vries R.P."/>
        </authorList>
    </citation>
    <scope>NUCLEOTIDE SEQUENCE [LARGE SCALE GENOMIC DNA]</scope>
    <source>
        <strain evidence="1 2">CBS 464.89</strain>
    </source>
</reference>
<dbReference type="AlphaFoldDB" id="A0A4Q9PYC9"/>
<evidence type="ECO:0000313" key="1">
    <source>
        <dbReference type="EMBL" id="TBU59645.1"/>
    </source>
</evidence>
<keyword evidence="2" id="KW-1185">Reference proteome</keyword>
<proteinExistence type="predicted"/>
<sequence length="132" mass="14986">MSSRFQLACRESAAPRLAHLPVSPLLSAPKETWDDDTSSTAQHIHLFLAYSDSGMRRARHGIKVAARISDVPLAFGQFHALFCICRAYILGQPMEIPRRLTGSCWRMLRRAYGAEEADMYVIYILRRVLVHV</sequence>
<organism evidence="1 2">
    <name type="scientific">Dichomitus squalens</name>
    <dbReference type="NCBI Taxonomy" id="114155"/>
    <lineage>
        <taxon>Eukaryota</taxon>
        <taxon>Fungi</taxon>
        <taxon>Dikarya</taxon>
        <taxon>Basidiomycota</taxon>
        <taxon>Agaricomycotina</taxon>
        <taxon>Agaricomycetes</taxon>
        <taxon>Polyporales</taxon>
        <taxon>Polyporaceae</taxon>
        <taxon>Dichomitus</taxon>
    </lineage>
</organism>